<dbReference type="Proteomes" id="UP000594464">
    <property type="component" value="Chromosome"/>
</dbReference>
<accession>A0A7T0C4X1</accession>
<evidence type="ECO:0000313" key="3">
    <source>
        <dbReference type="Proteomes" id="UP000594464"/>
    </source>
</evidence>
<protein>
    <submittedName>
        <fullName evidence="2">CcmD family protein</fullName>
    </submittedName>
</protein>
<feature type="transmembrane region" description="Helical" evidence="1">
    <location>
        <begin position="6"/>
        <end position="24"/>
    </location>
</feature>
<gene>
    <name evidence="2" type="ORF">G3M78_14530</name>
</gene>
<dbReference type="KEGG" id="nva:G3M78_14530"/>
<evidence type="ECO:0000256" key="1">
    <source>
        <dbReference type="SAM" id="Phobius"/>
    </source>
</evidence>
<sequence>MNSLGYLFAANVCVWGGIFFYVLTLSKRQSALRKDLALLQEDSRKDGS</sequence>
<keyword evidence="1" id="KW-1133">Transmembrane helix</keyword>
<evidence type="ECO:0000313" key="2">
    <source>
        <dbReference type="EMBL" id="QPJ66550.1"/>
    </source>
</evidence>
<keyword evidence="1" id="KW-0472">Membrane</keyword>
<dbReference type="AlphaFoldDB" id="A0A7T0C4X1"/>
<dbReference type="InterPro" id="IPR030888">
    <property type="entry name" value="Put_ccm"/>
</dbReference>
<dbReference type="NCBIfam" id="TIGR04391">
    <property type="entry name" value="CcmD_alt_fam"/>
    <property type="match status" value="1"/>
</dbReference>
<keyword evidence="1" id="KW-0812">Transmembrane</keyword>
<dbReference type="EMBL" id="CP048620">
    <property type="protein sequence ID" value="QPJ66550.1"/>
    <property type="molecule type" value="Genomic_DNA"/>
</dbReference>
<reference evidence="3" key="1">
    <citation type="submission" date="2020-02" db="EMBL/GenBank/DDBJ databases">
        <title>Genomic and physiological characterization of two novel Nitrospinaceae genera.</title>
        <authorList>
            <person name="Mueller A.J."/>
            <person name="Jung M.-Y."/>
            <person name="Strachan C.R."/>
            <person name="Herbold C.W."/>
            <person name="Kirkegaard R.H."/>
            <person name="Daims H."/>
        </authorList>
    </citation>
    <scope>NUCLEOTIDE SEQUENCE [LARGE SCALE GENOMIC DNA]</scope>
</reference>
<organism evidence="2 3">
    <name type="scientific">Candidatus Nitrohelix vancouverensis</name>
    <dbReference type="NCBI Taxonomy" id="2705534"/>
    <lineage>
        <taxon>Bacteria</taxon>
        <taxon>Pseudomonadati</taxon>
        <taxon>Nitrospinota/Tectimicrobiota group</taxon>
        <taxon>Nitrospinota</taxon>
        <taxon>Nitrospinia</taxon>
        <taxon>Nitrospinales</taxon>
        <taxon>Nitrospinaceae</taxon>
        <taxon>Candidatus Nitrohelix</taxon>
    </lineage>
</organism>
<proteinExistence type="predicted"/>
<name>A0A7T0C4X1_9BACT</name>